<dbReference type="Proteomes" id="UP001162834">
    <property type="component" value="Chromosome"/>
</dbReference>
<dbReference type="RefSeq" id="WP_259315818.1">
    <property type="nucleotide sequence ID" value="NZ_CP087164.1"/>
</dbReference>
<reference evidence="1" key="1">
    <citation type="journal article" date="2022" name="Int. J. Syst. Evol. Microbiol.">
        <title>Pseudomonas aegrilactucae sp. nov. and Pseudomonas morbosilactucae sp. nov., pathogens causing bacterial rot of lettuce in Japan.</title>
        <authorList>
            <person name="Sawada H."/>
            <person name="Fujikawa T."/>
            <person name="Satou M."/>
        </authorList>
    </citation>
    <scope>NUCLEOTIDE SEQUENCE</scope>
    <source>
        <strain evidence="1">0166_1</strain>
    </source>
</reference>
<sequence length="69" mass="6740">MRLAQRLAALSASGVSDATGGQGVVRTGLIRYSGSGTVAGRAVTADCAEGSLLAVFGALDRAQPATCSA</sequence>
<dbReference type="EMBL" id="CP087164">
    <property type="protein sequence ID" value="UGS36141.1"/>
    <property type="molecule type" value="Genomic_DNA"/>
</dbReference>
<organism evidence="1 2">
    <name type="scientific">Capillimicrobium parvum</name>
    <dbReference type="NCBI Taxonomy" id="2884022"/>
    <lineage>
        <taxon>Bacteria</taxon>
        <taxon>Bacillati</taxon>
        <taxon>Actinomycetota</taxon>
        <taxon>Thermoleophilia</taxon>
        <taxon>Solirubrobacterales</taxon>
        <taxon>Capillimicrobiaceae</taxon>
        <taxon>Capillimicrobium</taxon>
    </lineage>
</organism>
<gene>
    <name evidence="1" type="ORF">DSM104329_02541</name>
</gene>
<proteinExistence type="predicted"/>
<evidence type="ECO:0000313" key="1">
    <source>
        <dbReference type="EMBL" id="UGS36141.1"/>
    </source>
</evidence>
<dbReference type="AlphaFoldDB" id="A0A9E6XYH6"/>
<protein>
    <submittedName>
        <fullName evidence="1">Uncharacterized protein</fullName>
    </submittedName>
</protein>
<accession>A0A9E6XYH6</accession>
<name>A0A9E6XYH6_9ACTN</name>
<evidence type="ECO:0000313" key="2">
    <source>
        <dbReference type="Proteomes" id="UP001162834"/>
    </source>
</evidence>
<dbReference type="KEGG" id="sbae:DSM104329_02541"/>
<keyword evidence="2" id="KW-1185">Reference proteome</keyword>